<comment type="caution">
    <text evidence="1">The sequence shown here is derived from an EMBL/GenBank/DDBJ whole genome shotgun (WGS) entry which is preliminary data.</text>
</comment>
<reference evidence="1" key="1">
    <citation type="submission" date="2020-05" db="EMBL/GenBank/DDBJ databases">
        <title>Phylogenomic resolution of chytrid fungi.</title>
        <authorList>
            <person name="Stajich J.E."/>
            <person name="Amses K."/>
            <person name="Simmons R."/>
            <person name="Seto K."/>
            <person name="Myers J."/>
            <person name="Bonds A."/>
            <person name="Quandt C.A."/>
            <person name="Barry K."/>
            <person name="Liu P."/>
            <person name="Grigoriev I."/>
            <person name="Longcore J.E."/>
            <person name="James T.Y."/>
        </authorList>
    </citation>
    <scope>NUCLEOTIDE SEQUENCE</scope>
    <source>
        <strain evidence="1">PLAUS21</strain>
    </source>
</reference>
<accession>A0AAD5UIH8</accession>
<evidence type="ECO:0000313" key="2">
    <source>
        <dbReference type="Proteomes" id="UP001210925"/>
    </source>
</evidence>
<proteinExistence type="predicted"/>
<name>A0AAD5UIH8_9FUNG</name>
<dbReference type="SUPFAM" id="SSF53300">
    <property type="entry name" value="vWA-like"/>
    <property type="match status" value="1"/>
</dbReference>
<dbReference type="InterPro" id="IPR036465">
    <property type="entry name" value="vWFA_dom_sf"/>
</dbReference>
<protein>
    <submittedName>
        <fullName evidence="1">Uncharacterized protein</fullName>
    </submittedName>
</protein>
<keyword evidence="2" id="KW-1185">Reference proteome</keyword>
<evidence type="ECO:0000313" key="1">
    <source>
        <dbReference type="EMBL" id="KAJ3256720.1"/>
    </source>
</evidence>
<dbReference type="EMBL" id="JADGKB010000047">
    <property type="protein sequence ID" value="KAJ3256720.1"/>
    <property type="molecule type" value="Genomic_DNA"/>
</dbReference>
<dbReference type="AlphaFoldDB" id="A0AAD5UIH8"/>
<gene>
    <name evidence="1" type="ORF">HK103_005215</name>
</gene>
<sequence length="444" mass="51120">MDPPAYSPPQKYIKINGITKLNPAYIQWQERNGQQPIFGKDQQGIAIPYISTLKDYEDYNKVDASAQFSESVQASMEIAGDEQFCKNLGLNPGSGLDQLSIIFGKYEIPLGLLSKLFELQTFDTMEFLIDDSGSMICNTDSQFPNGKKMTRFEEAKERLMDIIKIIAYIQTPKIYIRFLNRHNVIQHERQFGVKPETFIADIGQEIDRVFSKPPNGSTPFLEKIQESLCRYPKQRAVRYFFGDGQPNGGQAAIDEIVKIITNRQNPQDNPITFVSCTSEDQDVEWMKDCEEWAPYCAEIDDYMSEKNEVLGDQGLAFPFSRGFYLLALIVGAMNPEDLDAMDESSPMTKFTLDNLLGMKYSREEYRNYWQYFMLAQSKKPQKYKWDWERHFEQFATAQTSACNLPIVKSYRQKVMGPSKTLFYSTPRLGVKPKQKNKFLSFLGL</sequence>
<dbReference type="Proteomes" id="UP001210925">
    <property type="component" value="Unassembled WGS sequence"/>
</dbReference>
<organism evidence="1 2">
    <name type="scientific">Boothiomyces macroporosus</name>
    <dbReference type="NCBI Taxonomy" id="261099"/>
    <lineage>
        <taxon>Eukaryota</taxon>
        <taxon>Fungi</taxon>
        <taxon>Fungi incertae sedis</taxon>
        <taxon>Chytridiomycota</taxon>
        <taxon>Chytridiomycota incertae sedis</taxon>
        <taxon>Chytridiomycetes</taxon>
        <taxon>Rhizophydiales</taxon>
        <taxon>Terramycetaceae</taxon>
        <taxon>Boothiomyces</taxon>
    </lineage>
</organism>